<dbReference type="Proteomes" id="UP000091956">
    <property type="component" value="Unassembled WGS sequence"/>
</dbReference>
<reference evidence="3" key="2">
    <citation type="journal article" date="2018" name="Nat. Commun.">
        <title>Extreme sensitivity to ultraviolet light in the fungal pathogen causing white-nose syndrome of bats.</title>
        <authorList>
            <person name="Palmer J.M."/>
            <person name="Drees K.P."/>
            <person name="Foster J.T."/>
            <person name="Lindner D.L."/>
        </authorList>
    </citation>
    <scope>NUCLEOTIDE SEQUENCE [LARGE SCALE GENOMIC DNA]</scope>
    <source>
        <strain evidence="3">UAMH 10579</strain>
    </source>
</reference>
<dbReference type="EMBL" id="KV460214">
    <property type="protein sequence ID" value="OBT98890.1"/>
    <property type="molecule type" value="Genomic_DNA"/>
</dbReference>
<reference evidence="2 3" key="1">
    <citation type="submission" date="2016-03" db="EMBL/GenBank/DDBJ databases">
        <title>Comparative genomics of Pseudogymnoascus destructans, the fungus causing white-nose syndrome of bats.</title>
        <authorList>
            <person name="Palmer J.M."/>
            <person name="Drees K.P."/>
            <person name="Foster J.T."/>
            <person name="Lindner D.L."/>
        </authorList>
    </citation>
    <scope>NUCLEOTIDE SEQUENCE [LARGE SCALE GENOMIC DNA]</scope>
    <source>
        <strain evidence="2 3">UAMH 10579</strain>
    </source>
</reference>
<protein>
    <submittedName>
        <fullName evidence="2">Uncharacterized protein</fullName>
    </submittedName>
</protein>
<evidence type="ECO:0000313" key="3">
    <source>
        <dbReference type="Proteomes" id="UP000091956"/>
    </source>
</evidence>
<organism evidence="2 3">
    <name type="scientific">Pseudogymnoascus verrucosus</name>
    <dbReference type="NCBI Taxonomy" id="342668"/>
    <lineage>
        <taxon>Eukaryota</taxon>
        <taxon>Fungi</taxon>
        <taxon>Dikarya</taxon>
        <taxon>Ascomycota</taxon>
        <taxon>Pezizomycotina</taxon>
        <taxon>Leotiomycetes</taxon>
        <taxon>Thelebolales</taxon>
        <taxon>Thelebolaceae</taxon>
        <taxon>Pseudogymnoascus</taxon>
    </lineage>
</organism>
<feature type="compositionally biased region" description="Basic and acidic residues" evidence="1">
    <location>
        <begin position="77"/>
        <end position="116"/>
    </location>
</feature>
<keyword evidence="3" id="KW-1185">Reference proteome</keyword>
<accession>A0A1B8GSW0</accession>
<feature type="region of interest" description="Disordered" evidence="1">
    <location>
        <begin position="66"/>
        <end position="117"/>
    </location>
</feature>
<sequence length="147" mass="17225">MCIIVSTSHICHHKTFSVATRPCQYFLDNYARQRWRSQHECPYKRFTHKRDGKVCQGCTTEFAHPYRGPGGEEGGGEIERIRTERMSRRESMRRESMRRESLRRESVRGERARSPERGGTFKRALGRLVVIGAVCLVLTVRRNSEYF</sequence>
<proteinExistence type="predicted"/>
<evidence type="ECO:0000256" key="1">
    <source>
        <dbReference type="SAM" id="MobiDB-lite"/>
    </source>
</evidence>
<dbReference type="AlphaFoldDB" id="A0A1B8GSW0"/>
<name>A0A1B8GSW0_9PEZI</name>
<dbReference type="OrthoDB" id="10410411at2759"/>
<evidence type="ECO:0000313" key="2">
    <source>
        <dbReference type="EMBL" id="OBT98890.1"/>
    </source>
</evidence>
<gene>
    <name evidence="2" type="ORF">VE01_02484</name>
</gene>
<dbReference type="GeneID" id="28835870"/>
<dbReference type="RefSeq" id="XP_018132623.1">
    <property type="nucleotide sequence ID" value="XM_018271993.1"/>
</dbReference>